<dbReference type="FunFam" id="1.20.1740.10:FF:000042">
    <property type="entry name" value="Similar to amino acid transporter"/>
    <property type="match status" value="1"/>
</dbReference>
<gene>
    <name evidence="7" type="ORF">CcaverHIS019_0404860</name>
</gene>
<dbReference type="Proteomes" id="UP001233271">
    <property type="component" value="Chromosome 4"/>
</dbReference>
<dbReference type="RefSeq" id="XP_060456931.1">
    <property type="nucleotide sequence ID" value="XM_060600326.1"/>
</dbReference>
<sequence length="583" mass="62378">MVSSTSSLPSRVLSPSSSASSPSLRALELEQGPVSGTSLERTNTISTLGGFEFEHALLPLSLSGEEQQQAEHKHVGLLQGMALVVGMQVGSGIFASPGVVVDSVGSVGASLIVWLLSGLLAWTGATSFAELGCAIPLSGGAQAYLAYSFGPLLSYLFTWSAVTTLKPGGAAIIALIFGEYVNRMVYQAITGSTEAVVPEWTFKVTGTLAVLVVTALNLISPKAGTHSAVVLTGIKIGSLIFVGVLGLLYLIRNGPGESFAKGSVFKGSSKNPSDYAIALYSGLWAFDGWDQCSFVGGEMTNPNRDLPRALHSSMTIVLILFLSANVSYFIALPPSVVASSNTVALDFGRATIGKLGGLVFSTLVAISCFGALNGGCYTTARLIYAAARDHFLPSIFARLDSKRRTPDFALSLNAALTVFFIVFGGGFRKLINFFSVTSWTWYLVTVVGLLYLRIKEPHLERPYKAWITTPVIFCMIAMFLLLMPIFAAPWEGLAAFVFMAAGVPMYYLTARSRSQQARGYSRVEGNEEAAGGIGATLRDAHAAFMDDVARLLPRRWAQRLGPTAPPDREERQRMLDRVEMAEL</sequence>
<dbReference type="GO" id="GO:0015179">
    <property type="term" value="F:L-amino acid transmembrane transporter activity"/>
    <property type="evidence" value="ECO:0007669"/>
    <property type="project" value="TreeGrafter"/>
</dbReference>
<proteinExistence type="predicted"/>
<dbReference type="InterPro" id="IPR002293">
    <property type="entry name" value="AA/rel_permease1"/>
</dbReference>
<name>A0AA48QVU5_9TREE</name>
<reference evidence="7" key="1">
    <citation type="journal article" date="2023" name="BMC Genomics">
        <title>Chromosome-level genome assemblies of Cutaneotrichosporon spp. (Trichosporonales, Basidiomycota) reveal imbalanced evolution between nucleotide sequences and chromosome synteny.</title>
        <authorList>
            <person name="Kobayashi Y."/>
            <person name="Kayamori A."/>
            <person name="Aoki K."/>
            <person name="Shiwa Y."/>
            <person name="Matsutani M."/>
            <person name="Fujita N."/>
            <person name="Sugita T."/>
            <person name="Iwasaki W."/>
            <person name="Tanaka N."/>
            <person name="Takashima M."/>
        </authorList>
    </citation>
    <scope>NUCLEOTIDE SEQUENCE</scope>
    <source>
        <strain evidence="7">HIS019</strain>
    </source>
</reference>
<accession>A0AA48QVU5</accession>
<keyword evidence="4 6" id="KW-0472">Membrane</keyword>
<dbReference type="AlphaFoldDB" id="A0AA48QVU5"/>
<dbReference type="PANTHER" id="PTHR11785:SF512">
    <property type="entry name" value="SOBREMESA, ISOFORM B"/>
    <property type="match status" value="1"/>
</dbReference>
<feature type="transmembrane region" description="Helical" evidence="6">
    <location>
        <begin position="111"/>
        <end position="132"/>
    </location>
</feature>
<organism evidence="7 8">
    <name type="scientific">Cutaneotrichosporon cavernicola</name>
    <dbReference type="NCBI Taxonomy" id="279322"/>
    <lineage>
        <taxon>Eukaryota</taxon>
        <taxon>Fungi</taxon>
        <taxon>Dikarya</taxon>
        <taxon>Basidiomycota</taxon>
        <taxon>Agaricomycotina</taxon>
        <taxon>Tremellomycetes</taxon>
        <taxon>Trichosporonales</taxon>
        <taxon>Trichosporonaceae</taxon>
        <taxon>Cutaneotrichosporon</taxon>
    </lineage>
</organism>
<feature type="transmembrane region" description="Helical" evidence="6">
    <location>
        <begin position="408"/>
        <end position="427"/>
    </location>
</feature>
<feature type="transmembrane region" description="Helical" evidence="6">
    <location>
        <begin position="351"/>
        <end position="372"/>
    </location>
</feature>
<dbReference type="InterPro" id="IPR050598">
    <property type="entry name" value="AminoAcid_Transporter"/>
</dbReference>
<evidence type="ECO:0000313" key="8">
    <source>
        <dbReference type="Proteomes" id="UP001233271"/>
    </source>
</evidence>
<comment type="subcellular location">
    <subcellularLocation>
        <location evidence="1">Membrane</location>
        <topology evidence="1">Multi-pass membrane protein</topology>
    </subcellularLocation>
</comment>
<keyword evidence="2 6" id="KW-0812">Transmembrane</keyword>
<evidence type="ECO:0000256" key="4">
    <source>
        <dbReference type="ARBA" id="ARBA00023136"/>
    </source>
</evidence>
<dbReference type="GeneID" id="85495536"/>
<evidence type="ECO:0000256" key="1">
    <source>
        <dbReference type="ARBA" id="ARBA00004141"/>
    </source>
</evidence>
<evidence type="ECO:0000256" key="3">
    <source>
        <dbReference type="ARBA" id="ARBA00022989"/>
    </source>
</evidence>
<protein>
    <recommendedName>
        <fullName evidence="9">L-methionine transporter</fullName>
    </recommendedName>
</protein>
<dbReference type="EMBL" id="AP028215">
    <property type="protein sequence ID" value="BEI91666.1"/>
    <property type="molecule type" value="Genomic_DNA"/>
</dbReference>
<dbReference type="Pfam" id="PF13520">
    <property type="entry name" value="AA_permease_2"/>
    <property type="match status" value="1"/>
</dbReference>
<evidence type="ECO:0000256" key="2">
    <source>
        <dbReference type="ARBA" id="ARBA00022692"/>
    </source>
</evidence>
<feature type="transmembrane region" description="Helical" evidence="6">
    <location>
        <begin position="200"/>
        <end position="220"/>
    </location>
</feature>
<evidence type="ECO:0000256" key="5">
    <source>
        <dbReference type="SAM" id="MobiDB-lite"/>
    </source>
</evidence>
<feature type="transmembrane region" description="Helical" evidence="6">
    <location>
        <begin position="433"/>
        <end position="454"/>
    </location>
</feature>
<evidence type="ECO:0008006" key="9">
    <source>
        <dbReference type="Google" id="ProtNLM"/>
    </source>
</evidence>
<feature type="transmembrane region" description="Helical" evidence="6">
    <location>
        <begin position="466"/>
        <end position="487"/>
    </location>
</feature>
<dbReference type="KEGG" id="ccac:CcaHIS019_0404860"/>
<feature type="transmembrane region" description="Helical" evidence="6">
    <location>
        <begin position="493"/>
        <end position="510"/>
    </location>
</feature>
<dbReference type="GO" id="GO:0016020">
    <property type="term" value="C:membrane"/>
    <property type="evidence" value="ECO:0007669"/>
    <property type="project" value="UniProtKB-SubCell"/>
</dbReference>
<keyword evidence="3 6" id="KW-1133">Transmembrane helix</keyword>
<evidence type="ECO:0000313" key="7">
    <source>
        <dbReference type="EMBL" id="BEI91666.1"/>
    </source>
</evidence>
<feature type="transmembrane region" description="Helical" evidence="6">
    <location>
        <begin position="309"/>
        <end position="331"/>
    </location>
</feature>
<feature type="region of interest" description="Disordered" evidence="5">
    <location>
        <begin position="1"/>
        <end position="26"/>
    </location>
</feature>
<evidence type="ECO:0000256" key="6">
    <source>
        <dbReference type="SAM" id="Phobius"/>
    </source>
</evidence>
<dbReference type="Gene3D" id="1.20.1740.10">
    <property type="entry name" value="Amino acid/polyamine transporter I"/>
    <property type="match status" value="1"/>
</dbReference>
<keyword evidence="8" id="KW-1185">Reference proteome</keyword>
<dbReference type="PANTHER" id="PTHR11785">
    <property type="entry name" value="AMINO ACID TRANSPORTER"/>
    <property type="match status" value="1"/>
</dbReference>
<feature type="transmembrane region" description="Helical" evidence="6">
    <location>
        <begin position="226"/>
        <end position="251"/>
    </location>
</feature>
<feature type="transmembrane region" description="Helical" evidence="6">
    <location>
        <begin position="77"/>
        <end position="99"/>
    </location>
</feature>